<gene>
    <name evidence="4" type="ORF">FFLO_01041</name>
</gene>
<dbReference type="OrthoDB" id="446809at2759"/>
<evidence type="ECO:0000256" key="1">
    <source>
        <dbReference type="ARBA" id="ARBA00023002"/>
    </source>
</evidence>
<evidence type="ECO:0000259" key="2">
    <source>
        <dbReference type="Pfam" id="PF01408"/>
    </source>
</evidence>
<dbReference type="Pfam" id="PF02894">
    <property type="entry name" value="GFO_IDH_MocA_C"/>
    <property type="match status" value="1"/>
</dbReference>
<protein>
    <submittedName>
        <fullName evidence="4">Uncharacterized protein</fullName>
    </submittedName>
</protein>
<evidence type="ECO:0000259" key="3">
    <source>
        <dbReference type="Pfam" id="PF02894"/>
    </source>
</evidence>
<sequence length="368" mass="40499">MADENRLLGVAVLGVGRMGRRHALNTAFFTPRARLVAVCDPIEACLQWAEENLPASVRRQTDFQQIFDDPQVQAVVIATETSSHARLAVEALRAGKHVLLEKPISINPRDSEPVLAAAKENEVEGLKLKCMVGLSRRFDESYKEVKRQIDAGLLGTPYLIKSATNDMYDPSGFFVKFSEASGGLIVDCGIHDIDMARWLFGLTTAVTTSDCDDAPRVKRVFSTGLSVRHPELAKTNDADNAICVVEFTGGKVLDFHLSRTGLHGHDCLTEVFGSERKVIVNGNPTINRVEIRDQHGVRTESTPTYYERFREAFVTEVNEFVACCLDDTVVPVSLDDAVQAGKIADALTHAFRTGKQVLFGDDGEAIYE</sequence>
<accession>A0A8K0NT93</accession>
<proteinExistence type="predicted"/>
<dbReference type="PANTHER" id="PTHR42840:SF3">
    <property type="entry name" value="BINDING ROSSMANN FOLD OXIDOREDUCTASE, PUTATIVE (AFU_ORTHOLOGUE AFUA_2G10240)-RELATED"/>
    <property type="match status" value="1"/>
</dbReference>
<name>A0A8K0NT93_9TREE</name>
<dbReference type="GO" id="GO:0016491">
    <property type="term" value="F:oxidoreductase activity"/>
    <property type="evidence" value="ECO:0007669"/>
    <property type="project" value="UniProtKB-KW"/>
</dbReference>
<dbReference type="Pfam" id="PF01408">
    <property type="entry name" value="GFO_IDH_MocA"/>
    <property type="match status" value="1"/>
</dbReference>
<dbReference type="SUPFAM" id="SSF51735">
    <property type="entry name" value="NAD(P)-binding Rossmann-fold domains"/>
    <property type="match status" value="1"/>
</dbReference>
<dbReference type="PANTHER" id="PTHR42840">
    <property type="entry name" value="NAD(P)-BINDING ROSSMANN-FOLD SUPERFAMILY PROTEIN-RELATED"/>
    <property type="match status" value="1"/>
</dbReference>
<dbReference type="FunFam" id="3.30.360.10:FF:000017">
    <property type="entry name" value="Oxidoreductase family NAD-binding Rossmann fold"/>
    <property type="match status" value="1"/>
</dbReference>
<keyword evidence="5" id="KW-1185">Reference proteome</keyword>
<comment type="caution">
    <text evidence="4">The sequence shown here is derived from an EMBL/GenBank/DDBJ whole genome shotgun (WGS) entry which is preliminary data.</text>
</comment>
<feature type="domain" description="Gfo/Idh/MocA-like oxidoreductase N-terminal" evidence="2">
    <location>
        <begin position="9"/>
        <end position="123"/>
    </location>
</feature>
<dbReference type="InterPro" id="IPR036291">
    <property type="entry name" value="NAD(P)-bd_dom_sf"/>
</dbReference>
<organism evidence="4 5">
    <name type="scientific">Filobasidium floriforme</name>
    <dbReference type="NCBI Taxonomy" id="5210"/>
    <lineage>
        <taxon>Eukaryota</taxon>
        <taxon>Fungi</taxon>
        <taxon>Dikarya</taxon>
        <taxon>Basidiomycota</taxon>
        <taxon>Agaricomycotina</taxon>
        <taxon>Tremellomycetes</taxon>
        <taxon>Filobasidiales</taxon>
        <taxon>Filobasidiaceae</taxon>
        <taxon>Filobasidium</taxon>
    </lineage>
</organism>
<dbReference type="GO" id="GO:0000166">
    <property type="term" value="F:nucleotide binding"/>
    <property type="evidence" value="ECO:0007669"/>
    <property type="project" value="InterPro"/>
</dbReference>
<dbReference type="Gene3D" id="3.40.50.720">
    <property type="entry name" value="NAD(P)-binding Rossmann-like Domain"/>
    <property type="match status" value="1"/>
</dbReference>
<dbReference type="AlphaFoldDB" id="A0A8K0NT93"/>
<dbReference type="Proteomes" id="UP000812966">
    <property type="component" value="Unassembled WGS sequence"/>
</dbReference>
<dbReference type="SUPFAM" id="SSF55347">
    <property type="entry name" value="Glyceraldehyde-3-phosphate dehydrogenase-like, C-terminal domain"/>
    <property type="match status" value="1"/>
</dbReference>
<dbReference type="GO" id="GO:0005737">
    <property type="term" value="C:cytoplasm"/>
    <property type="evidence" value="ECO:0007669"/>
    <property type="project" value="TreeGrafter"/>
</dbReference>
<dbReference type="GO" id="GO:0006740">
    <property type="term" value="P:NADPH regeneration"/>
    <property type="evidence" value="ECO:0007669"/>
    <property type="project" value="TreeGrafter"/>
</dbReference>
<reference evidence="4" key="1">
    <citation type="submission" date="2020-04" db="EMBL/GenBank/DDBJ databases">
        <title>Analysis of mating type loci in Filobasidium floriforme.</title>
        <authorList>
            <person name="Nowrousian M."/>
        </authorList>
    </citation>
    <scope>NUCLEOTIDE SEQUENCE</scope>
    <source>
        <strain evidence="4">CBS 6242</strain>
    </source>
</reference>
<keyword evidence="1" id="KW-0560">Oxidoreductase</keyword>
<dbReference type="EMBL" id="JABELV010000012">
    <property type="protein sequence ID" value="KAG7571077.1"/>
    <property type="molecule type" value="Genomic_DNA"/>
</dbReference>
<evidence type="ECO:0000313" key="4">
    <source>
        <dbReference type="EMBL" id="KAG7571077.1"/>
    </source>
</evidence>
<dbReference type="Gene3D" id="3.30.360.10">
    <property type="entry name" value="Dihydrodipicolinate Reductase, domain 2"/>
    <property type="match status" value="1"/>
</dbReference>
<dbReference type="InterPro" id="IPR000683">
    <property type="entry name" value="Gfo/Idh/MocA-like_OxRdtase_N"/>
</dbReference>
<evidence type="ECO:0000313" key="5">
    <source>
        <dbReference type="Proteomes" id="UP000812966"/>
    </source>
</evidence>
<dbReference type="InterPro" id="IPR004104">
    <property type="entry name" value="Gfo/Idh/MocA-like_OxRdtase_C"/>
</dbReference>
<feature type="domain" description="Gfo/Idh/MocA-like oxidoreductase C-terminal" evidence="3">
    <location>
        <begin position="146"/>
        <end position="357"/>
    </location>
</feature>